<dbReference type="OrthoDB" id="6475849at2759"/>
<protein>
    <recommendedName>
        <fullName evidence="4">Peptidase M13 N-terminal domain-containing protein</fullName>
    </recommendedName>
</protein>
<reference evidence="5 6" key="1">
    <citation type="submission" date="2016-06" db="EMBL/GenBank/DDBJ databases">
        <title>The Draft Genome Sequence and Annotation of the Desert Woodrat Neotoma lepida.</title>
        <authorList>
            <person name="Campbell M."/>
            <person name="Oakeson K.F."/>
            <person name="Yandell M."/>
            <person name="Halpert J.R."/>
            <person name="Dearing D."/>
        </authorList>
    </citation>
    <scope>NUCLEOTIDE SEQUENCE [LARGE SCALE GENOMIC DNA]</scope>
    <source>
        <strain evidence="5">417</strain>
        <tissue evidence="5">Liver</tissue>
    </source>
</reference>
<proteinExistence type="predicted"/>
<name>A0A1A6GIN3_NEOLE</name>
<feature type="domain" description="Peptidase M13 N-terminal" evidence="4">
    <location>
        <begin position="55"/>
        <end position="167"/>
    </location>
</feature>
<evidence type="ECO:0000256" key="1">
    <source>
        <dbReference type="ARBA" id="ARBA00004606"/>
    </source>
</evidence>
<dbReference type="GO" id="GO:0004222">
    <property type="term" value="F:metalloendopeptidase activity"/>
    <property type="evidence" value="ECO:0007669"/>
    <property type="project" value="InterPro"/>
</dbReference>
<evidence type="ECO:0000259" key="4">
    <source>
        <dbReference type="Pfam" id="PF05649"/>
    </source>
</evidence>
<dbReference type="GO" id="GO:0016020">
    <property type="term" value="C:membrane"/>
    <property type="evidence" value="ECO:0007669"/>
    <property type="project" value="UniProtKB-SubCell"/>
</dbReference>
<keyword evidence="2" id="KW-0735">Signal-anchor</keyword>
<comment type="subcellular location">
    <subcellularLocation>
        <location evidence="1">Membrane</location>
        <topology evidence="1">Single-pass type II membrane protein</topology>
    </subcellularLocation>
</comment>
<organism evidence="5 6">
    <name type="scientific">Neotoma lepida</name>
    <name type="common">Desert woodrat</name>
    <dbReference type="NCBI Taxonomy" id="56216"/>
    <lineage>
        <taxon>Eukaryota</taxon>
        <taxon>Metazoa</taxon>
        <taxon>Chordata</taxon>
        <taxon>Craniata</taxon>
        <taxon>Vertebrata</taxon>
        <taxon>Euteleostomi</taxon>
        <taxon>Mammalia</taxon>
        <taxon>Eutheria</taxon>
        <taxon>Euarchontoglires</taxon>
        <taxon>Glires</taxon>
        <taxon>Rodentia</taxon>
        <taxon>Myomorpha</taxon>
        <taxon>Muroidea</taxon>
        <taxon>Cricetidae</taxon>
        <taxon>Neotominae</taxon>
        <taxon>Neotoma</taxon>
    </lineage>
</organism>
<evidence type="ECO:0000256" key="2">
    <source>
        <dbReference type="ARBA" id="ARBA00022968"/>
    </source>
</evidence>
<dbReference type="SUPFAM" id="SSF55486">
    <property type="entry name" value="Metalloproteases ('zincins'), catalytic domain"/>
    <property type="match status" value="1"/>
</dbReference>
<feature type="transmembrane region" description="Helical" evidence="3">
    <location>
        <begin position="24"/>
        <end position="42"/>
    </location>
</feature>
<comment type="caution">
    <text evidence="5">The sequence shown here is derived from an EMBL/GenBank/DDBJ whole genome shotgun (WGS) entry which is preliminary data.</text>
</comment>
<keyword evidence="3" id="KW-0472">Membrane</keyword>
<dbReference type="Pfam" id="PF05649">
    <property type="entry name" value="Peptidase_M13_N"/>
    <property type="match status" value="1"/>
</dbReference>
<evidence type="ECO:0000313" key="6">
    <source>
        <dbReference type="Proteomes" id="UP000092124"/>
    </source>
</evidence>
<evidence type="ECO:0000313" key="5">
    <source>
        <dbReference type="EMBL" id="OBS65610.1"/>
    </source>
</evidence>
<sequence>WRVGGWHCIMLVSYSEYRVKMKKAYFHLLFLLFCISKTYFLADCCHGHLLLYLLQYRDALYKFMVDTAVLLGANSSRAEHDMKSVLRLEIKIAEIMIPHENRTSEAMYNKMNISELSAMIPQFDWLGYIKKVIDTRLYPHLKDIGPSENVVVRVPQYFKDLFRILGSERK</sequence>
<feature type="non-terminal residue" evidence="5">
    <location>
        <position position="170"/>
    </location>
</feature>
<dbReference type="InterPro" id="IPR000718">
    <property type="entry name" value="Peptidase_M13"/>
</dbReference>
<keyword evidence="3" id="KW-1133">Transmembrane helix</keyword>
<dbReference type="InterPro" id="IPR042089">
    <property type="entry name" value="Peptidase_M13_dom_2"/>
</dbReference>
<dbReference type="PROSITE" id="PS51885">
    <property type="entry name" value="NEPRILYSIN"/>
    <property type="match status" value="1"/>
</dbReference>
<dbReference type="GO" id="GO:0006508">
    <property type="term" value="P:proteolysis"/>
    <property type="evidence" value="ECO:0007669"/>
    <property type="project" value="InterPro"/>
</dbReference>
<dbReference type="EMBL" id="LZPO01089910">
    <property type="protein sequence ID" value="OBS65610.1"/>
    <property type="molecule type" value="Genomic_DNA"/>
</dbReference>
<feature type="non-terminal residue" evidence="5">
    <location>
        <position position="1"/>
    </location>
</feature>
<dbReference type="InterPro" id="IPR008753">
    <property type="entry name" value="Peptidase_M13_N"/>
</dbReference>
<keyword evidence="3" id="KW-0812">Transmembrane</keyword>
<dbReference type="STRING" id="56216.A0A1A6GIN3"/>
<accession>A0A1A6GIN3</accession>
<keyword evidence="6" id="KW-1185">Reference proteome</keyword>
<gene>
    <name evidence="5" type="ORF">A6R68_05850</name>
</gene>
<dbReference type="AlphaFoldDB" id="A0A1A6GIN3"/>
<evidence type="ECO:0000256" key="3">
    <source>
        <dbReference type="SAM" id="Phobius"/>
    </source>
</evidence>
<dbReference type="Proteomes" id="UP000092124">
    <property type="component" value="Unassembled WGS sequence"/>
</dbReference>
<dbReference type="Gene3D" id="1.10.1380.10">
    <property type="entry name" value="Neutral endopeptidase , domain2"/>
    <property type="match status" value="1"/>
</dbReference>